<dbReference type="PANTHER" id="PTHR34512:SF30">
    <property type="entry name" value="OUTER MEMBRANE PROTEIN ASSEMBLY FACTOR BAMB"/>
    <property type="match status" value="1"/>
</dbReference>
<dbReference type="SUPFAM" id="SSF50998">
    <property type="entry name" value="Quinoprotein alcohol dehydrogenase-like"/>
    <property type="match status" value="1"/>
</dbReference>
<organism evidence="3 4">
    <name type="scientific">Paractinoplanes deccanensis</name>
    <dbReference type="NCBI Taxonomy" id="113561"/>
    <lineage>
        <taxon>Bacteria</taxon>
        <taxon>Bacillati</taxon>
        <taxon>Actinomycetota</taxon>
        <taxon>Actinomycetes</taxon>
        <taxon>Micromonosporales</taxon>
        <taxon>Micromonosporaceae</taxon>
        <taxon>Paractinoplanes</taxon>
    </lineage>
</organism>
<evidence type="ECO:0000313" key="4">
    <source>
        <dbReference type="Proteomes" id="UP000609879"/>
    </source>
</evidence>
<dbReference type="InterPro" id="IPR002372">
    <property type="entry name" value="PQQ_rpt_dom"/>
</dbReference>
<dbReference type="Gene3D" id="2.130.10.10">
    <property type="entry name" value="YVTN repeat-like/Quinoprotein amine dehydrogenase"/>
    <property type="match status" value="2"/>
</dbReference>
<evidence type="ECO:0000259" key="2">
    <source>
        <dbReference type="Pfam" id="PF13360"/>
    </source>
</evidence>
<dbReference type="InterPro" id="IPR018391">
    <property type="entry name" value="PQQ_b-propeller_rpt"/>
</dbReference>
<dbReference type="Pfam" id="PF13360">
    <property type="entry name" value="PQQ_2"/>
    <property type="match status" value="2"/>
</dbReference>
<gene>
    <name evidence="3" type="ORF">Ade02nite_39500</name>
</gene>
<dbReference type="PANTHER" id="PTHR34512">
    <property type="entry name" value="CELL SURFACE PROTEIN"/>
    <property type="match status" value="1"/>
</dbReference>
<proteinExistence type="predicted"/>
<name>A0ABQ3Y5N4_9ACTN</name>
<keyword evidence="1" id="KW-0732">Signal</keyword>
<feature type="domain" description="Pyrrolo-quinoline quinone repeat" evidence="2">
    <location>
        <begin position="217"/>
        <end position="308"/>
    </location>
</feature>
<comment type="caution">
    <text evidence="3">The sequence shown here is derived from an EMBL/GenBank/DDBJ whole genome shotgun (WGS) entry which is preliminary data.</text>
</comment>
<accession>A0ABQ3Y5N4</accession>
<feature type="chain" id="PRO_5047007590" description="Pyrrolo-quinoline quinone repeat domain-containing protein" evidence="1">
    <location>
        <begin position="24"/>
        <end position="362"/>
    </location>
</feature>
<keyword evidence="4" id="KW-1185">Reference proteome</keyword>
<dbReference type="Proteomes" id="UP000609879">
    <property type="component" value="Unassembled WGS sequence"/>
</dbReference>
<dbReference type="InterPro" id="IPR015943">
    <property type="entry name" value="WD40/YVTN_repeat-like_dom_sf"/>
</dbReference>
<evidence type="ECO:0000256" key="1">
    <source>
        <dbReference type="SAM" id="SignalP"/>
    </source>
</evidence>
<dbReference type="SMART" id="SM00564">
    <property type="entry name" value="PQQ"/>
    <property type="match status" value="3"/>
</dbReference>
<feature type="signal peptide" evidence="1">
    <location>
        <begin position="1"/>
        <end position="23"/>
    </location>
</feature>
<reference evidence="3 4" key="1">
    <citation type="submission" date="2021-01" db="EMBL/GenBank/DDBJ databases">
        <title>Whole genome shotgun sequence of Actinoplanes deccanensis NBRC 13994.</title>
        <authorList>
            <person name="Komaki H."/>
            <person name="Tamura T."/>
        </authorList>
    </citation>
    <scope>NUCLEOTIDE SEQUENCE [LARGE SCALE GENOMIC DNA]</scope>
    <source>
        <strain evidence="3 4">NBRC 13994</strain>
    </source>
</reference>
<feature type="domain" description="Pyrrolo-quinoline quinone repeat" evidence="2">
    <location>
        <begin position="49"/>
        <end position="210"/>
    </location>
</feature>
<evidence type="ECO:0000313" key="3">
    <source>
        <dbReference type="EMBL" id="GID75309.1"/>
    </source>
</evidence>
<dbReference type="EMBL" id="BOMI01000075">
    <property type="protein sequence ID" value="GID75309.1"/>
    <property type="molecule type" value="Genomic_DNA"/>
</dbReference>
<dbReference type="InterPro" id="IPR011047">
    <property type="entry name" value="Quinoprotein_ADH-like_sf"/>
</dbReference>
<sequence>MYVFSALCTVLVLALAPGGWDHAGFDAEDSYYNPDESQINAGTIGDLTQRWSVALREKGGACGGPSAPLISGGAGGSVIATDERGISSYRAMTGRLAWQFDWDDPDDSSTPSMAVSGDVLVAANSDCNSMSDPDGRIVALDLATGRVRWRIASPFPVASFVVDKGVVVVSGTSPSDEQMTVAYRAADGRELWRKPRHEASGVSANGRILLVKGRSTTAVAIGTGVPLWAHKRIWYAESATPAADRFLVSDGTALTALRASDGAMLWTAEGKQSALLATDGRRVYRAAERTVEALDVHTGRRLWWRQLPVIAGQPVRAGGLVYTGGPVLNAATGSVVATVEGSQVAAGGRLFTVSRQRLTVLE</sequence>
<protein>
    <recommendedName>
        <fullName evidence="2">Pyrrolo-quinoline quinone repeat domain-containing protein</fullName>
    </recommendedName>
</protein>